<evidence type="ECO:0000313" key="3">
    <source>
        <dbReference type="EMBL" id="CAF0945526.1"/>
    </source>
</evidence>
<dbReference type="Gene3D" id="1.25.40.10">
    <property type="entry name" value="Tetratricopeptide repeat domain"/>
    <property type="match status" value="2"/>
</dbReference>
<reference evidence="3" key="1">
    <citation type="submission" date="2021-02" db="EMBL/GenBank/DDBJ databases">
        <authorList>
            <person name="Nowell W R."/>
        </authorList>
    </citation>
    <scope>NUCLEOTIDE SEQUENCE</scope>
</reference>
<dbReference type="EMBL" id="CAJNOK010004673">
    <property type="protein sequence ID" value="CAF0945526.1"/>
    <property type="molecule type" value="Genomic_DNA"/>
</dbReference>
<dbReference type="SUPFAM" id="SSF56399">
    <property type="entry name" value="ADP-ribosylation"/>
    <property type="match status" value="1"/>
</dbReference>
<dbReference type="SMART" id="SM00028">
    <property type="entry name" value="TPR"/>
    <property type="match status" value="6"/>
</dbReference>
<keyword evidence="2" id="KW-0802">TPR repeat</keyword>
<keyword evidence="1" id="KW-0677">Repeat</keyword>
<evidence type="ECO:0000313" key="5">
    <source>
        <dbReference type="Proteomes" id="UP000677228"/>
    </source>
</evidence>
<evidence type="ECO:0000256" key="1">
    <source>
        <dbReference type="ARBA" id="ARBA00022737"/>
    </source>
</evidence>
<name>A0A8S2DID6_9BILA</name>
<dbReference type="PANTHER" id="PTHR45641">
    <property type="entry name" value="TETRATRICOPEPTIDE REPEAT PROTEIN (AFU_ORTHOLOGUE AFUA_6G03870)"/>
    <property type="match status" value="1"/>
</dbReference>
<evidence type="ECO:0000313" key="4">
    <source>
        <dbReference type="EMBL" id="CAF3720218.1"/>
    </source>
</evidence>
<dbReference type="AlphaFoldDB" id="A0A8S2DID6"/>
<dbReference type="SUPFAM" id="SSF48452">
    <property type="entry name" value="TPR-like"/>
    <property type="match status" value="2"/>
</dbReference>
<comment type="caution">
    <text evidence="3">The sequence shown here is derived from an EMBL/GenBank/DDBJ whole genome shotgun (WGS) entry which is preliminary data.</text>
</comment>
<gene>
    <name evidence="3" type="ORF">OVA965_LOCUS11871</name>
    <name evidence="4" type="ORF">TMI583_LOCUS11875</name>
</gene>
<proteinExistence type="predicted"/>
<accession>A0A8S2DID6</accession>
<dbReference type="InterPro" id="IPR011990">
    <property type="entry name" value="TPR-like_helical_dom_sf"/>
</dbReference>
<evidence type="ECO:0000256" key="2">
    <source>
        <dbReference type="ARBA" id="ARBA00022803"/>
    </source>
</evidence>
<dbReference type="Proteomes" id="UP000677228">
    <property type="component" value="Unassembled WGS sequence"/>
</dbReference>
<dbReference type="InterPro" id="IPR019734">
    <property type="entry name" value="TPR_rpt"/>
</dbReference>
<dbReference type="EMBL" id="CAJOBA010004678">
    <property type="protein sequence ID" value="CAF3720218.1"/>
    <property type="molecule type" value="Genomic_DNA"/>
</dbReference>
<protein>
    <recommendedName>
        <fullName evidence="6">Mono(ADP-ribosyl)transferase</fullName>
    </recommendedName>
</protein>
<sequence>MVYNESCHRYRNLQSSILIWLTLNPDETKIPELRKIINYAKLFNDVDLCNKYIESVEDDDKIYVISNVPDYHSKKARIYPYNTADEESSRNFDEAINDIKNDYNVQLNPLGINIFKQSTHLKLGSEFLWFQFVIEELIDVVYDQDKAKQDLIEMYKQYFNGNVQQEENIQKFENTYRSENALQWYNLYNQLKAEYDKAEHDFDRILYRGQTISDKELNLMKENINEAISINSFLSTTFDLDTARGFADSGDPAGIHIIFHITRDKNLINVKPFADISKISEYSKENEVLFMAGSIFKINNVYFDDIINLWIVELNFCDEKIYEFNELYQWEKQEVAKDRTPLSFATLLLRMNLYDKAEKYYQRLLNDLLITNPTSDYIIDCYLCLKGVAEKRGDYDIALAYCCLSIEQSTNYPLNLIRSYKEMGLVYLNVHFESDALDCQFKALTIQEQVKDAKENIADTWLNIGTIYYVQLRPENDLALEYLFKALDTFKELRIHDDIARCYDAIGKVYLAKKKKAFKDEALNYFLQALDVIKKIFPPYCPYLVSILESIAAAYESMRNSNEALKYYQNILDIKLKYQPVNDREIASTYENMAGVYHSQKQHDKMFEMYDKAIEILKLGLPPSHSDIKEVEHQRDVLQDYVNNHPGDINDDSDLSSDDETTTFHSFQDFCAYFTAHNNNDDNNQHSD</sequence>
<organism evidence="3 5">
    <name type="scientific">Didymodactylos carnosus</name>
    <dbReference type="NCBI Taxonomy" id="1234261"/>
    <lineage>
        <taxon>Eukaryota</taxon>
        <taxon>Metazoa</taxon>
        <taxon>Spiralia</taxon>
        <taxon>Gnathifera</taxon>
        <taxon>Rotifera</taxon>
        <taxon>Eurotatoria</taxon>
        <taxon>Bdelloidea</taxon>
        <taxon>Philodinida</taxon>
        <taxon>Philodinidae</taxon>
        <taxon>Didymodactylos</taxon>
    </lineage>
</organism>
<dbReference type="PANTHER" id="PTHR45641:SF19">
    <property type="entry name" value="NEPHROCYSTIN-3"/>
    <property type="match status" value="1"/>
</dbReference>
<dbReference type="Proteomes" id="UP000682733">
    <property type="component" value="Unassembled WGS sequence"/>
</dbReference>
<dbReference type="Gene3D" id="3.90.176.10">
    <property type="entry name" value="Toxin ADP-ribosyltransferase, Chain A, domain 1"/>
    <property type="match status" value="1"/>
</dbReference>
<evidence type="ECO:0008006" key="6">
    <source>
        <dbReference type="Google" id="ProtNLM"/>
    </source>
</evidence>